<gene>
    <name evidence="4" type="ORF">GBAR_LOCUS17674</name>
</gene>
<dbReference type="CDD" id="cd08946">
    <property type="entry name" value="SDR_e"/>
    <property type="match status" value="1"/>
</dbReference>
<evidence type="ECO:0000256" key="2">
    <source>
        <dbReference type="ARBA" id="ARBA00023277"/>
    </source>
</evidence>
<dbReference type="InterPro" id="IPR001509">
    <property type="entry name" value="Epimerase_deHydtase"/>
</dbReference>
<dbReference type="AlphaFoldDB" id="A0AA35SJB5"/>
<comment type="caution">
    <text evidence="4">The sequence shown here is derived from an EMBL/GenBank/DDBJ whole genome shotgun (WGS) entry which is preliminary data.</text>
</comment>
<organism evidence="4 5">
    <name type="scientific">Geodia barretti</name>
    <name type="common">Barrett's horny sponge</name>
    <dbReference type="NCBI Taxonomy" id="519541"/>
    <lineage>
        <taxon>Eukaryota</taxon>
        <taxon>Metazoa</taxon>
        <taxon>Porifera</taxon>
        <taxon>Demospongiae</taxon>
        <taxon>Heteroscleromorpha</taxon>
        <taxon>Tetractinellida</taxon>
        <taxon>Astrophorina</taxon>
        <taxon>Geodiidae</taxon>
        <taxon>Geodia</taxon>
    </lineage>
</organism>
<dbReference type="Pfam" id="PF01370">
    <property type="entry name" value="Epimerase"/>
    <property type="match status" value="2"/>
</dbReference>
<keyword evidence="2" id="KW-0119">Carbohydrate metabolism</keyword>
<evidence type="ECO:0000259" key="3">
    <source>
        <dbReference type="Pfam" id="PF01370"/>
    </source>
</evidence>
<evidence type="ECO:0000256" key="1">
    <source>
        <dbReference type="ARBA" id="ARBA00022857"/>
    </source>
</evidence>
<dbReference type="InterPro" id="IPR036291">
    <property type="entry name" value="NAD(P)-bd_dom_sf"/>
</dbReference>
<evidence type="ECO:0000313" key="4">
    <source>
        <dbReference type="EMBL" id="CAI8031155.1"/>
    </source>
</evidence>
<keyword evidence="1" id="KW-0521">NADP</keyword>
<feature type="domain" description="NAD-dependent epimerase/dehydratase" evidence="3">
    <location>
        <begin position="68"/>
        <end position="205"/>
    </location>
</feature>
<name>A0AA35SJB5_GEOBA</name>
<sequence>MSVMVTGGTGFIGNRIIRKLLERGEEVVCFDLAPPRGNLTQYLDRIKLYRGDVTQLPQLMEAINANGVNIGGTNNVFEAARWCGIERVVYASSIAVYGVQDTFGERPINEDDVNDPINVYGMTKSVNDFSARRYTDLYGLDLRGIRICTVFGHGRVTGMTGMIGGLMMSLPAIGQPITMPFHEDEPSPMIHAEDAAEIFVRAALAGALNHRTYISGGSLATIKDMADAVRSFIPDAQITTGDRTVPHVYMVDNSRMLADIGYEIAPLRQRILDHINDARAEAGMQPIQG</sequence>
<reference evidence="4" key="1">
    <citation type="submission" date="2023-03" db="EMBL/GenBank/DDBJ databases">
        <authorList>
            <person name="Steffen K."/>
            <person name="Cardenas P."/>
        </authorList>
    </citation>
    <scope>NUCLEOTIDE SEQUENCE</scope>
</reference>
<evidence type="ECO:0000313" key="5">
    <source>
        <dbReference type="Proteomes" id="UP001174909"/>
    </source>
</evidence>
<protein>
    <submittedName>
        <fullName evidence="4">Uncharacterized 37.6 kDa protein in cld 5'region</fullName>
    </submittedName>
</protein>
<accession>A0AA35SJB5</accession>
<dbReference type="PANTHER" id="PTHR43103:SF3">
    <property type="entry name" value="ADP-L-GLYCERO-D-MANNO-HEPTOSE-6-EPIMERASE"/>
    <property type="match status" value="1"/>
</dbReference>
<keyword evidence="5" id="KW-1185">Reference proteome</keyword>
<dbReference type="Proteomes" id="UP001174909">
    <property type="component" value="Unassembled WGS sequence"/>
</dbReference>
<proteinExistence type="predicted"/>
<dbReference type="Gene3D" id="3.40.50.720">
    <property type="entry name" value="NAD(P)-binding Rossmann-like Domain"/>
    <property type="match status" value="2"/>
</dbReference>
<dbReference type="SUPFAM" id="SSF51735">
    <property type="entry name" value="NAD(P)-binding Rossmann-fold domains"/>
    <property type="match status" value="1"/>
</dbReference>
<dbReference type="EMBL" id="CASHTH010002521">
    <property type="protein sequence ID" value="CAI8031155.1"/>
    <property type="molecule type" value="Genomic_DNA"/>
</dbReference>
<dbReference type="PANTHER" id="PTHR43103">
    <property type="entry name" value="NUCLEOSIDE-DIPHOSPHATE-SUGAR EPIMERASE"/>
    <property type="match status" value="1"/>
</dbReference>
<feature type="domain" description="NAD-dependent epimerase/dehydratase" evidence="3">
    <location>
        <begin position="3"/>
        <end position="67"/>
    </location>
</feature>